<name>A0A7D3Y4G1_9BACL</name>
<dbReference type="GO" id="GO:0008360">
    <property type="term" value="P:regulation of cell shape"/>
    <property type="evidence" value="ECO:0007669"/>
    <property type="project" value="UniProtKB-KW"/>
</dbReference>
<dbReference type="Gene3D" id="2.60.410.10">
    <property type="entry name" value="D-Ala-D-Ala carboxypeptidase, C-terminal domain"/>
    <property type="match status" value="1"/>
</dbReference>
<dbReference type="GO" id="GO:0009002">
    <property type="term" value="F:serine-type D-Ala-D-Ala carboxypeptidase activity"/>
    <property type="evidence" value="ECO:0007669"/>
    <property type="project" value="UniProtKB-EC"/>
</dbReference>
<evidence type="ECO:0000256" key="15">
    <source>
        <dbReference type="RuleBase" id="RU004016"/>
    </source>
</evidence>
<dbReference type="AlphaFoldDB" id="A0A7D3Y4G1"/>
<feature type="signal peptide" evidence="16">
    <location>
        <begin position="1"/>
        <end position="26"/>
    </location>
</feature>
<dbReference type="Pfam" id="PF07943">
    <property type="entry name" value="PBP5_C"/>
    <property type="match status" value="1"/>
</dbReference>
<dbReference type="EMBL" id="CP048104">
    <property type="protein sequence ID" value="QKG84265.1"/>
    <property type="molecule type" value="Genomic_DNA"/>
</dbReference>
<feature type="active site" evidence="13">
    <location>
        <position position="124"/>
    </location>
</feature>
<dbReference type="InterPro" id="IPR001967">
    <property type="entry name" value="Peptidase_S11_N"/>
</dbReference>
<gene>
    <name evidence="18" type="ORF">GXN76_07110</name>
</gene>
<keyword evidence="7 16" id="KW-0732">Signal</keyword>
<evidence type="ECO:0000256" key="7">
    <source>
        <dbReference type="ARBA" id="ARBA00022729"/>
    </source>
</evidence>
<reference evidence="18 19" key="1">
    <citation type="submission" date="2020-01" db="EMBL/GenBank/DDBJ databases">
        <authorList>
            <person name="Gulvik C.A."/>
            <person name="Batra D.G."/>
        </authorList>
    </citation>
    <scope>NUCLEOTIDE SEQUENCE [LARGE SCALE GENOMIC DNA]</scope>
    <source>
        <strain evidence="18 19">W9323</strain>
    </source>
</reference>
<dbReference type="SUPFAM" id="SSF69189">
    <property type="entry name" value="Penicillin-binding protein associated domain"/>
    <property type="match status" value="1"/>
</dbReference>
<dbReference type="PANTHER" id="PTHR21581">
    <property type="entry name" value="D-ALANYL-D-ALANINE CARBOXYPEPTIDASE"/>
    <property type="match status" value="1"/>
</dbReference>
<dbReference type="InterPro" id="IPR012338">
    <property type="entry name" value="Beta-lactam/transpept-like"/>
</dbReference>
<feature type="active site" description="Proton acceptor" evidence="13">
    <location>
        <position position="67"/>
    </location>
</feature>
<dbReference type="PRINTS" id="PR00725">
    <property type="entry name" value="DADACBPTASE1"/>
</dbReference>
<dbReference type="SUPFAM" id="SSF56601">
    <property type="entry name" value="beta-lactamase/transpeptidase-like"/>
    <property type="match status" value="1"/>
</dbReference>
<comment type="function">
    <text evidence="1">Removes C-terminal D-alanyl residues from sugar-peptide cell wall precursors.</text>
</comment>
<keyword evidence="5 18" id="KW-0121">Carboxypeptidase</keyword>
<comment type="pathway">
    <text evidence="2">Cell wall biogenesis; peptidoglycan biosynthesis.</text>
</comment>
<protein>
    <recommendedName>
        <fullName evidence="4">serine-type D-Ala-D-Ala carboxypeptidase</fullName>
        <ecNumber evidence="4">3.4.16.4</ecNumber>
    </recommendedName>
</protein>
<evidence type="ECO:0000256" key="11">
    <source>
        <dbReference type="ARBA" id="ARBA00023316"/>
    </source>
</evidence>
<evidence type="ECO:0000259" key="17">
    <source>
        <dbReference type="SMART" id="SM00936"/>
    </source>
</evidence>
<dbReference type="Proteomes" id="UP000503088">
    <property type="component" value="Chromosome"/>
</dbReference>
<evidence type="ECO:0000256" key="10">
    <source>
        <dbReference type="ARBA" id="ARBA00022984"/>
    </source>
</evidence>
<dbReference type="PANTHER" id="PTHR21581:SF6">
    <property type="entry name" value="TRAFFICKING PROTEIN PARTICLE COMPLEX SUBUNIT 12"/>
    <property type="match status" value="1"/>
</dbReference>
<evidence type="ECO:0000256" key="9">
    <source>
        <dbReference type="ARBA" id="ARBA00022960"/>
    </source>
</evidence>
<proteinExistence type="inferred from homology"/>
<dbReference type="SMART" id="SM00936">
    <property type="entry name" value="PBP5_C"/>
    <property type="match status" value="1"/>
</dbReference>
<sequence length="397" mass="45382">MQLRMGLWTLLFCVTFAALFPYPTWAAEENSSLARQARSAILMDADSGTVLFEKNSEEKLSPASITKIMTMLLIMEALEKGTISYDDKVRVSERAASMGGSQIFLEQGETMKLEDMMKGVAVGSGNDASVALAEHVAGTEEAFVERMNQRAKELGMNQTRFQNPTGLSEADHYTSARDVAVMSKELLKHPEITRFTRIYDDYLRKETKNPFWLVNTNRLVRFYEGMDGLKTGFTQDARYCLAATAKRGNLRLIAVVMGEPNPKARNREITGMLDYAFSQYESHIVYKQGEMIDRLPIDKGMKSELLIRSPQTFSILTKKGENPEDFTKRIQWERLKAPVRKGQRIGEVLVEKNRQMVSKMELISTREIPQADWWTLQKRTTRKLFFMPEHIKPSMEE</sequence>
<evidence type="ECO:0000256" key="13">
    <source>
        <dbReference type="PIRSR" id="PIRSR618044-1"/>
    </source>
</evidence>
<evidence type="ECO:0000313" key="18">
    <source>
        <dbReference type="EMBL" id="QKG84265.1"/>
    </source>
</evidence>
<keyword evidence="10" id="KW-0573">Peptidoglycan synthesis</keyword>
<keyword evidence="11" id="KW-0961">Cell wall biogenesis/degradation</keyword>
<evidence type="ECO:0000256" key="4">
    <source>
        <dbReference type="ARBA" id="ARBA00012448"/>
    </source>
</evidence>
<dbReference type="GO" id="GO:0009252">
    <property type="term" value="P:peptidoglycan biosynthetic process"/>
    <property type="evidence" value="ECO:0007669"/>
    <property type="project" value="UniProtKB-UniPathway"/>
</dbReference>
<evidence type="ECO:0000256" key="3">
    <source>
        <dbReference type="ARBA" id="ARBA00007164"/>
    </source>
</evidence>
<organism evidence="18 19">
    <name type="scientific">Kroppenstedtia pulmonis</name>
    <dbReference type="NCBI Taxonomy" id="1380685"/>
    <lineage>
        <taxon>Bacteria</taxon>
        <taxon>Bacillati</taxon>
        <taxon>Bacillota</taxon>
        <taxon>Bacilli</taxon>
        <taxon>Bacillales</taxon>
        <taxon>Thermoactinomycetaceae</taxon>
        <taxon>Kroppenstedtia</taxon>
    </lineage>
</organism>
<dbReference type="KEGG" id="kpul:GXN76_07110"/>
<dbReference type="InterPro" id="IPR015956">
    <property type="entry name" value="Peniciliin-bd_prot_C_sf"/>
</dbReference>
<dbReference type="Pfam" id="PF00768">
    <property type="entry name" value="Peptidase_S11"/>
    <property type="match status" value="1"/>
</dbReference>
<dbReference type="UniPathway" id="UPA00219"/>
<dbReference type="GO" id="GO:0006508">
    <property type="term" value="P:proteolysis"/>
    <property type="evidence" value="ECO:0007669"/>
    <property type="project" value="UniProtKB-KW"/>
</dbReference>
<dbReference type="InterPro" id="IPR018044">
    <property type="entry name" value="Peptidase_S11"/>
</dbReference>
<evidence type="ECO:0000256" key="12">
    <source>
        <dbReference type="ARBA" id="ARBA00034000"/>
    </source>
</evidence>
<dbReference type="Gene3D" id="3.40.710.10">
    <property type="entry name" value="DD-peptidase/beta-lactamase superfamily"/>
    <property type="match status" value="1"/>
</dbReference>
<feature type="domain" description="Peptidase S11 D-Ala-D-Ala carboxypeptidase A C-terminal" evidence="17">
    <location>
        <begin position="280"/>
        <end position="370"/>
    </location>
</feature>
<dbReference type="InterPro" id="IPR037167">
    <property type="entry name" value="Peptidase_S11_C_sf"/>
</dbReference>
<dbReference type="InterPro" id="IPR012907">
    <property type="entry name" value="Peptidase_S11_C"/>
</dbReference>
<dbReference type="EC" id="3.4.16.4" evidence="4"/>
<dbReference type="GO" id="GO:0071555">
    <property type="term" value="P:cell wall organization"/>
    <property type="evidence" value="ECO:0007669"/>
    <property type="project" value="UniProtKB-KW"/>
</dbReference>
<feature type="active site" description="Acyl-ester intermediate" evidence="13">
    <location>
        <position position="64"/>
    </location>
</feature>
<evidence type="ECO:0000256" key="6">
    <source>
        <dbReference type="ARBA" id="ARBA00022670"/>
    </source>
</evidence>
<comment type="similarity">
    <text evidence="3 15">Belongs to the peptidase S11 family.</text>
</comment>
<accession>A0A7D3Y4G1</accession>
<evidence type="ECO:0000256" key="1">
    <source>
        <dbReference type="ARBA" id="ARBA00003217"/>
    </source>
</evidence>
<keyword evidence="6" id="KW-0645">Protease</keyword>
<feature type="binding site" evidence="14">
    <location>
        <position position="230"/>
    </location>
    <ligand>
        <name>substrate</name>
    </ligand>
</feature>
<evidence type="ECO:0000256" key="8">
    <source>
        <dbReference type="ARBA" id="ARBA00022801"/>
    </source>
</evidence>
<dbReference type="RefSeq" id="WP_173221800.1">
    <property type="nucleotide sequence ID" value="NZ_CP048104.1"/>
</dbReference>
<evidence type="ECO:0000313" key="19">
    <source>
        <dbReference type="Proteomes" id="UP000503088"/>
    </source>
</evidence>
<keyword evidence="8" id="KW-0378">Hydrolase</keyword>
<evidence type="ECO:0000256" key="16">
    <source>
        <dbReference type="SAM" id="SignalP"/>
    </source>
</evidence>
<evidence type="ECO:0000256" key="5">
    <source>
        <dbReference type="ARBA" id="ARBA00022645"/>
    </source>
</evidence>
<keyword evidence="19" id="KW-1185">Reference proteome</keyword>
<keyword evidence="9" id="KW-0133">Cell shape</keyword>
<evidence type="ECO:0000256" key="14">
    <source>
        <dbReference type="PIRSR" id="PIRSR618044-2"/>
    </source>
</evidence>
<evidence type="ECO:0000256" key="2">
    <source>
        <dbReference type="ARBA" id="ARBA00004752"/>
    </source>
</evidence>
<feature type="chain" id="PRO_5029013964" description="serine-type D-Ala-D-Ala carboxypeptidase" evidence="16">
    <location>
        <begin position="27"/>
        <end position="397"/>
    </location>
</feature>
<comment type="catalytic activity">
    <reaction evidence="12">
        <text>Preferential cleavage: (Ac)2-L-Lys-D-Ala-|-D-Ala. Also transpeptidation of peptidyl-alanyl moieties that are N-acyl substituents of D-alanine.</text>
        <dbReference type="EC" id="3.4.16.4"/>
    </reaction>
</comment>